<dbReference type="InterPro" id="IPR056572">
    <property type="entry name" value="Zn_ribbon_PaaD"/>
</dbReference>
<evidence type="ECO:0000313" key="3">
    <source>
        <dbReference type="EMBL" id="NMP23227.1"/>
    </source>
</evidence>
<reference evidence="3 4" key="1">
    <citation type="submission" date="2020-04" db="EMBL/GenBank/DDBJ databases">
        <authorList>
            <person name="Zhang R."/>
            <person name="Schippers A."/>
        </authorList>
    </citation>
    <scope>NUCLEOTIDE SEQUENCE [LARGE SCALE GENOMIC DNA]</scope>
    <source>
        <strain evidence="3 4">DSM 109850</strain>
    </source>
</reference>
<dbReference type="Pfam" id="PF01883">
    <property type="entry name" value="FeS_assembly_P"/>
    <property type="match status" value="1"/>
</dbReference>
<accession>A0A7Y0L5B7</accession>
<evidence type="ECO:0000313" key="4">
    <source>
        <dbReference type="Proteomes" id="UP000533476"/>
    </source>
</evidence>
<organism evidence="3 4">
    <name type="scientific">Sulfobacillus harzensis</name>
    <dbReference type="NCBI Taxonomy" id="2729629"/>
    <lineage>
        <taxon>Bacteria</taxon>
        <taxon>Bacillati</taxon>
        <taxon>Bacillota</taxon>
        <taxon>Clostridia</taxon>
        <taxon>Eubacteriales</taxon>
        <taxon>Clostridiales Family XVII. Incertae Sedis</taxon>
        <taxon>Sulfobacillus</taxon>
    </lineage>
</organism>
<dbReference type="Pfam" id="PF23451">
    <property type="entry name" value="Zn_ribbon_PaaD"/>
    <property type="match status" value="1"/>
</dbReference>
<keyword evidence="4" id="KW-1185">Reference proteome</keyword>
<feature type="domain" description="PaaD zinc beta ribbon" evidence="2">
    <location>
        <begin position="110"/>
        <end position="149"/>
    </location>
</feature>
<evidence type="ECO:0000259" key="2">
    <source>
        <dbReference type="Pfam" id="PF23451"/>
    </source>
</evidence>
<dbReference type="InterPro" id="IPR011883">
    <property type="entry name" value="PaaD-like"/>
</dbReference>
<dbReference type="PANTHER" id="PTHR42831:SF3">
    <property type="entry name" value="1,2-PHENYLACETYL-COA EPOXIDASE, SUBUNIT D-RELATED"/>
    <property type="match status" value="1"/>
</dbReference>
<evidence type="ECO:0000259" key="1">
    <source>
        <dbReference type="Pfam" id="PF01883"/>
    </source>
</evidence>
<dbReference type="InterPro" id="IPR052339">
    <property type="entry name" value="Fe-S_Maturation_MIP18"/>
</dbReference>
<dbReference type="InterPro" id="IPR034904">
    <property type="entry name" value="FSCA_dom_sf"/>
</dbReference>
<gene>
    <name evidence="3" type="primary">paaJ</name>
    <name evidence="3" type="ORF">HIJ39_12855</name>
</gene>
<dbReference type="NCBIfam" id="TIGR02159">
    <property type="entry name" value="PA_CoA_Oxy4"/>
    <property type="match status" value="1"/>
</dbReference>
<dbReference type="AlphaFoldDB" id="A0A7Y0L5B7"/>
<dbReference type="Proteomes" id="UP000533476">
    <property type="component" value="Unassembled WGS sequence"/>
</dbReference>
<dbReference type="PANTHER" id="PTHR42831">
    <property type="entry name" value="FE-S PROTEIN MATURATION AUXILIARY FACTOR YITW"/>
    <property type="match status" value="1"/>
</dbReference>
<dbReference type="Gene3D" id="3.30.300.130">
    <property type="entry name" value="Fe-S cluster assembly (FSCA)"/>
    <property type="match status" value="1"/>
</dbReference>
<comment type="caution">
    <text evidence="3">The sequence shown here is derived from an EMBL/GenBank/DDBJ whole genome shotgun (WGS) entry which is preliminary data.</text>
</comment>
<dbReference type="EMBL" id="JABBVZ010000044">
    <property type="protein sequence ID" value="NMP23227.1"/>
    <property type="molecule type" value="Genomic_DNA"/>
</dbReference>
<dbReference type="InterPro" id="IPR002744">
    <property type="entry name" value="MIP18-like"/>
</dbReference>
<protein>
    <submittedName>
        <fullName evidence="3">Phenylacetate-CoA oxygenase subunit PaaJ</fullName>
    </submittedName>
</protein>
<dbReference type="SUPFAM" id="SSF117916">
    <property type="entry name" value="Fe-S cluster assembly (FSCA) domain-like"/>
    <property type="match status" value="1"/>
</dbReference>
<feature type="domain" description="MIP18 family-like" evidence="1">
    <location>
        <begin position="3"/>
        <end position="73"/>
    </location>
</feature>
<proteinExistence type="predicted"/>
<name>A0A7Y0L5B7_9FIRM</name>
<sequence length="151" mass="16603">MGEEDVYRVLEQVHDPEIRAVNIVDLGMVWDVKASDHVVHVTLIPTFVGCSAQTIIQRVAESRLAAAFPDVRVAVDLNLSGSWHTDRISERGREALKQSGIAPPGKDLGDVACPFCGSRDAAMENLFASTSCRSLYYCRACHNPFEAFKPL</sequence>